<keyword evidence="7 9" id="KW-0862">Zinc</keyword>
<dbReference type="FunFam" id="3.40.390.10:FF:000006">
    <property type="entry name" value="Thimet oligopeptidase 1"/>
    <property type="match status" value="1"/>
</dbReference>
<evidence type="ECO:0000256" key="7">
    <source>
        <dbReference type="ARBA" id="ARBA00022833"/>
    </source>
</evidence>
<dbReference type="NCBIfam" id="NF004855">
    <property type="entry name" value="PRK06208.1"/>
    <property type="match status" value="1"/>
</dbReference>
<evidence type="ECO:0000313" key="12">
    <source>
        <dbReference type="EMBL" id="TKA31315.1"/>
    </source>
</evidence>
<dbReference type="InterPro" id="IPR001303">
    <property type="entry name" value="Aldolase_II/adducin_N"/>
</dbReference>
<dbReference type="GO" id="GO:0046872">
    <property type="term" value="F:metal ion binding"/>
    <property type="evidence" value="ECO:0007669"/>
    <property type="project" value="UniProtKB-UniRule"/>
</dbReference>
<dbReference type="InterPro" id="IPR024080">
    <property type="entry name" value="Neurolysin/TOP_N"/>
</dbReference>
<dbReference type="GO" id="GO:0004222">
    <property type="term" value="F:metalloendopeptidase activity"/>
    <property type="evidence" value="ECO:0007669"/>
    <property type="project" value="InterPro"/>
</dbReference>
<dbReference type="GO" id="GO:0006508">
    <property type="term" value="P:proteolysis"/>
    <property type="evidence" value="ECO:0007669"/>
    <property type="project" value="UniProtKB-KW"/>
</dbReference>
<comment type="similarity">
    <text evidence="2 9">Belongs to the peptidase M3 family.</text>
</comment>
<evidence type="ECO:0000313" key="13">
    <source>
        <dbReference type="Proteomes" id="UP000308549"/>
    </source>
</evidence>
<dbReference type="FunFam" id="1.20.1050.40:FF:000001">
    <property type="entry name" value="Thimet oligopeptidase 1"/>
    <property type="match status" value="1"/>
</dbReference>
<comment type="caution">
    <text evidence="12">The sequence shown here is derived from an EMBL/GenBank/DDBJ whole genome shotgun (WGS) entry which is preliminary data.</text>
</comment>
<dbReference type="PANTHER" id="PTHR11804:SF84">
    <property type="entry name" value="SACCHAROLYSIN"/>
    <property type="match status" value="1"/>
</dbReference>
<keyword evidence="8 9" id="KW-0482">Metalloprotease</keyword>
<evidence type="ECO:0000256" key="5">
    <source>
        <dbReference type="ARBA" id="ARBA00022723"/>
    </source>
</evidence>
<evidence type="ECO:0000256" key="3">
    <source>
        <dbReference type="ARBA" id="ARBA00022490"/>
    </source>
</evidence>
<evidence type="ECO:0000256" key="4">
    <source>
        <dbReference type="ARBA" id="ARBA00022670"/>
    </source>
</evidence>
<dbReference type="PANTHER" id="PTHR11804">
    <property type="entry name" value="PROTEASE M3 THIMET OLIGOPEPTIDASE-RELATED"/>
    <property type="match status" value="1"/>
</dbReference>
<dbReference type="Proteomes" id="UP000308549">
    <property type="component" value="Unassembled WGS sequence"/>
</dbReference>
<dbReference type="GO" id="GO:0005758">
    <property type="term" value="C:mitochondrial intermembrane space"/>
    <property type="evidence" value="ECO:0007669"/>
    <property type="project" value="TreeGrafter"/>
</dbReference>
<feature type="domain" description="Class II aldolase/adducin N-terminal" evidence="11">
    <location>
        <begin position="66"/>
        <end position="250"/>
    </location>
</feature>
<comment type="cofactor">
    <cofactor evidence="9">
        <name>Zn(2+)</name>
        <dbReference type="ChEBI" id="CHEBI:29105"/>
    </cofactor>
    <text evidence="9">Binds 1 zinc ion.</text>
</comment>
<comment type="subcellular location">
    <subcellularLocation>
        <location evidence="1">Cytoplasm</location>
    </subcellularLocation>
</comment>
<dbReference type="InterPro" id="IPR036409">
    <property type="entry name" value="Aldolase_II/adducin_N_sf"/>
</dbReference>
<keyword evidence="4 9" id="KW-0645">Protease</keyword>
<dbReference type="OrthoDB" id="534666at2759"/>
<evidence type="ECO:0000256" key="8">
    <source>
        <dbReference type="ARBA" id="ARBA00023049"/>
    </source>
</evidence>
<reference evidence="12 13" key="1">
    <citation type="submission" date="2017-03" db="EMBL/GenBank/DDBJ databases">
        <title>Genomes of endolithic fungi from Antarctica.</title>
        <authorList>
            <person name="Coleine C."/>
            <person name="Masonjones S."/>
            <person name="Stajich J.E."/>
        </authorList>
    </citation>
    <scope>NUCLEOTIDE SEQUENCE [LARGE SCALE GENOMIC DNA]</scope>
    <source>
        <strain evidence="12 13">CCFEE 6315</strain>
    </source>
</reference>
<dbReference type="InterPro" id="IPR045090">
    <property type="entry name" value="Pept_M3A_M3B"/>
</dbReference>
<dbReference type="SUPFAM" id="SSF53639">
    <property type="entry name" value="AraD/HMP-PK domain-like"/>
    <property type="match status" value="1"/>
</dbReference>
<name>A0A4U0UAL5_9PEZI</name>
<feature type="transmembrane region" description="Helical" evidence="10">
    <location>
        <begin position="350"/>
        <end position="367"/>
    </location>
</feature>
<keyword evidence="13" id="KW-1185">Reference proteome</keyword>
<dbReference type="Pfam" id="PF00596">
    <property type="entry name" value="Aldolase_II"/>
    <property type="match status" value="1"/>
</dbReference>
<evidence type="ECO:0000256" key="2">
    <source>
        <dbReference type="ARBA" id="ARBA00006040"/>
    </source>
</evidence>
<dbReference type="SUPFAM" id="SSF55486">
    <property type="entry name" value="Metalloproteases ('zincins'), catalytic domain"/>
    <property type="match status" value="1"/>
</dbReference>
<dbReference type="Gene3D" id="1.10.1370.10">
    <property type="entry name" value="Neurolysin, domain 3"/>
    <property type="match status" value="1"/>
</dbReference>
<keyword evidence="5 9" id="KW-0479">Metal-binding</keyword>
<evidence type="ECO:0000259" key="11">
    <source>
        <dbReference type="SMART" id="SM01007"/>
    </source>
</evidence>
<evidence type="ECO:0000256" key="1">
    <source>
        <dbReference type="ARBA" id="ARBA00004496"/>
    </source>
</evidence>
<keyword evidence="3" id="KW-0963">Cytoplasm</keyword>
<keyword evidence="6 9" id="KW-0378">Hydrolase</keyword>
<evidence type="ECO:0000256" key="9">
    <source>
        <dbReference type="RuleBase" id="RU003435"/>
    </source>
</evidence>
<dbReference type="Gene3D" id="1.20.1050.40">
    <property type="entry name" value="Endopeptidase. Chain P, domain 1"/>
    <property type="match status" value="1"/>
</dbReference>
<dbReference type="SMART" id="SM01007">
    <property type="entry name" value="Aldolase_II"/>
    <property type="match status" value="1"/>
</dbReference>
<keyword evidence="10" id="KW-1133">Transmembrane helix</keyword>
<gene>
    <name evidence="12" type="ORF">B0A50_02160</name>
</gene>
<dbReference type="Gene3D" id="3.40.390.10">
    <property type="entry name" value="Collagenase (Catalytic Domain)"/>
    <property type="match status" value="1"/>
</dbReference>
<keyword evidence="10" id="KW-0812">Transmembrane</keyword>
<dbReference type="Pfam" id="PF01432">
    <property type="entry name" value="Peptidase_M3"/>
    <property type="match status" value="1"/>
</dbReference>
<dbReference type="CDD" id="cd06455">
    <property type="entry name" value="M3A_TOP"/>
    <property type="match status" value="1"/>
</dbReference>
<accession>A0A4U0UAL5</accession>
<dbReference type="InterPro" id="IPR024077">
    <property type="entry name" value="Neurolysin/TOP_dom2"/>
</dbReference>
<evidence type="ECO:0000256" key="10">
    <source>
        <dbReference type="SAM" id="Phobius"/>
    </source>
</evidence>
<dbReference type="AlphaFoldDB" id="A0A4U0UAL5"/>
<dbReference type="FunFam" id="3.40.225.10:FF:000009">
    <property type="entry name" value="Class II aldolase/adducin N-terminal"/>
    <property type="match status" value="1"/>
</dbReference>
<keyword evidence="10" id="KW-0472">Membrane</keyword>
<dbReference type="InterPro" id="IPR024079">
    <property type="entry name" value="MetalloPept_cat_dom_sf"/>
</dbReference>
<dbReference type="Gene3D" id="3.40.225.10">
    <property type="entry name" value="Class II aldolase/adducin N-terminal domain"/>
    <property type="match status" value="1"/>
</dbReference>
<organism evidence="12 13">
    <name type="scientific">Salinomyces thailandicus</name>
    <dbReference type="NCBI Taxonomy" id="706561"/>
    <lineage>
        <taxon>Eukaryota</taxon>
        <taxon>Fungi</taxon>
        <taxon>Dikarya</taxon>
        <taxon>Ascomycota</taxon>
        <taxon>Pezizomycotina</taxon>
        <taxon>Dothideomycetes</taxon>
        <taxon>Dothideomycetidae</taxon>
        <taxon>Mycosphaerellales</taxon>
        <taxon>Teratosphaeriaceae</taxon>
        <taxon>Salinomyces</taxon>
    </lineage>
</organism>
<sequence>MAPTAISESDVIPIPMNGPIHVQKADHANAKEIAKKTPLELISQGISLPGIPKHPSFAIHREWMLDHMALAFRVFARKGYTEGMSGHISVRDPEHPHTFWTNPLGKHFGMLKASDMILVDYDGKAIGGNMSRPANAAGFLIHSAVHKARPDVIAACHTHSPYGKAWSAFARPLEMLNQDVTYFYGDAQAVYGEFGGVVFKEEEGRRLANALGEKGKGMILRNHGLLTVGGTVDEAAYLFTLMERSCEVQLAVEAAAANGVPKVYVPEEAARFTFESASDPEALYCEFQPDLEYEEMMCDGAHKASDSILEVRLTYNVHVGWSLTLAGSINRLRWGGTGQVSSRRRGLRSYVFYFLCVFTVVASFTALPRLRAFVSQLAFPKAPFSFTSQRPITTSTMAAAKYQKPPQAPPLFTHTPDMLVKDTKRLIADSKALQDKTVAGVTPESADFKSVLLPFAHDDNKMSLETHIIGFYQAVSTDAKLRDASTEAETLMDDFAIESSMREDIFKLVDAAFKKQHNDQGLDAESRRLLEKDHKGYVRMGLGIPAGEKRDRFKAIKKRLSELSITFQKNLNEEQGGLWLTPEQLDGVPEDVLSGLKSGEKGTDNEGKLWLTFKYPDLVPVQKYCKIAETRHKVFMANENKCNQNVELFKEAIVLRDEAARLLGYPDHATFRIEDKMAKTPKTVDDFLGDLRERLAPGGLREIEKLKQLKKSETGDAERYFLWDHRYYDTLMLERDYQLDQNRIAEYFPLQTSIAGMLNIFEELFGLVFVKLEGTDRDAISGTGKGEDIVWHPEVQVFSVWDDEAEGSGFVGYLYLDLHPRDGKYGHAANFNLQPGFITENGTRRYPATALVCNFSKPTPKKPSLLKHDEVTTLFHELGHGIHDLVSRTTYSRFHGTSTVRDFVEAPSQMLENWCWTPSQIKALSKHWSHLTPEYKAAWQASAKDGQQQPPEVMPTDLIQSIVDTRHVNDALFNLRQLHYGIFDMTIHEAASHDEVKKLDTTVVYNSLRHEISKLDGPEALGAGDDWGHGQATFGHLIGGYDAGYYGYLSSQVYSADMFYSVFKKDPMNGTEGRRYRHTVLERGGSQDEMQTLEDFLGRRPSTEAFYKELGVA</sequence>
<dbReference type="InterPro" id="IPR001567">
    <property type="entry name" value="Pept_M3A_M3B_dom"/>
</dbReference>
<proteinExistence type="inferred from homology"/>
<protein>
    <recommendedName>
        <fullName evidence="11">Class II aldolase/adducin N-terminal domain-containing protein</fullName>
    </recommendedName>
</protein>
<dbReference type="EMBL" id="NAJL01000008">
    <property type="protein sequence ID" value="TKA31315.1"/>
    <property type="molecule type" value="Genomic_DNA"/>
</dbReference>
<dbReference type="GO" id="GO:0006518">
    <property type="term" value="P:peptide metabolic process"/>
    <property type="evidence" value="ECO:0007669"/>
    <property type="project" value="TreeGrafter"/>
</dbReference>
<evidence type="ECO:0000256" key="6">
    <source>
        <dbReference type="ARBA" id="ARBA00022801"/>
    </source>
</evidence>